<keyword evidence="3" id="KW-1185">Reference proteome</keyword>
<organism evidence="2 3">
    <name type="scientific">Phomopsis amygdali</name>
    <name type="common">Fusicoccum amygdali</name>
    <dbReference type="NCBI Taxonomy" id="1214568"/>
    <lineage>
        <taxon>Eukaryota</taxon>
        <taxon>Fungi</taxon>
        <taxon>Dikarya</taxon>
        <taxon>Ascomycota</taxon>
        <taxon>Pezizomycotina</taxon>
        <taxon>Sordariomycetes</taxon>
        <taxon>Sordariomycetidae</taxon>
        <taxon>Diaporthales</taxon>
        <taxon>Diaporthaceae</taxon>
        <taxon>Diaporthe</taxon>
    </lineage>
</organism>
<protein>
    <submittedName>
        <fullName evidence="2">Uncharacterized protein</fullName>
    </submittedName>
</protein>
<feature type="compositionally biased region" description="Polar residues" evidence="1">
    <location>
        <begin position="1"/>
        <end position="10"/>
    </location>
</feature>
<gene>
    <name evidence="2" type="ORF">N8I77_013731</name>
</gene>
<feature type="region of interest" description="Disordered" evidence="1">
    <location>
        <begin position="1"/>
        <end position="93"/>
    </location>
</feature>
<dbReference type="Gene3D" id="3.30.420.10">
    <property type="entry name" value="Ribonuclease H-like superfamily/Ribonuclease H"/>
    <property type="match status" value="1"/>
</dbReference>
<evidence type="ECO:0000313" key="3">
    <source>
        <dbReference type="Proteomes" id="UP001265746"/>
    </source>
</evidence>
<dbReference type="AlphaFoldDB" id="A0AAD9S0P0"/>
<reference evidence="2" key="1">
    <citation type="submission" date="2023-06" db="EMBL/GenBank/DDBJ databases">
        <authorList>
            <person name="Noh H."/>
        </authorList>
    </citation>
    <scope>NUCLEOTIDE SEQUENCE</scope>
    <source>
        <strain evidence="2">DUCC20226</strain>
    </source>
</reference>
<dbReference type="GO" id="GO:0003676">
    <property type="term" value="F:nucleic acid binding"/>
    <property type="evidence" value="ECO:0007669"/>
    <property type="project" value="InterPro"/>
</dbReference>
<sequence length="230" mass="24805">MCRNNKSTMKLSERSRKAARQTTRQTTNKKHAAVEACKLNQPATEEKASKLATEASEAASDPSNRVSSTSGASVADKTPQIHSHSSNNQDEKRLAGARVSVVCKEDNGGHITQFSVSYCQTTSGAGAGLTTISISLTLAAKDILLAQNQETAIKIFTPYKDALHINCNICFIDSTTEQVLATQAFKEVINKSGYHCQQLDANTKLRWMPHHATVEGNRLAEAAARKAATS</sequence>
<comment type="caution">
    <text evidence="2">The sequence shown here is derived from an EMBL/GenBank/DDBJ whole genome shotgun (WGS) entry which is preliminary data.</text>
</comment>
<evidence type="ECO:0000256" key="1">
    <source>
        <dbReference type="SAM" id="MobiDB-lite"/>
    </source>
</evidence>
<name>A0AAD9S0P0_PHOAM</name>
<evidence type="ECO:0000313" key="2">
    <source>
        <dbReference type="EMBL" id="KAK2595706.1"/>
    </source>
</evidence>
<accession>A0AAD9S0P0</accession>
<dbReference type="InterPro" id="IPR036397">
    <property type="entry name" value="RNaseH_sf"/>
</dbReference>
<proteinExistence type="predicted"/>
<dbReference type="EMBL" id="JAUJFL010000014">
    <property type="protein sequence ID" value="KAK2595706.1"/>
    <property type="molecule type" value="Genomic_DNA"/>
</dbReference>
<dbReference type="Proteomes" id="UP001265746">
    <property type="component" value="Unassembled WGS sequence"/>
</dbReference>
<feature type="compositionally biased region" description="Polar residues" evidence="1">
    <location>
        <begin position="61"/>
        <end position="72"/>
    </location>
</feature>